<sequence>MCYNLNPTEAMDPAPAPVRRDSAEELYNNYVGDELTEQYYAHLQNSPELLHQFYKDESTITRPGLDGVMRSATLPDMIQDLDMLSSGGFDSVEVTSVISQGSHSRCIFVDVYGYITIRERPPRYFTQILFLAPQENGYFVYNDMFKFLDISEVNATIPSANAAVTEGKAICIKNLPPYTTIASLEEEFTQFGEIRRGGTEIRWKRSFSYGFVEFKEENAAQKAIEASPIMFGGNRVYVERKRPDYMSYWETPSSGPGNIRRSVERRGTEAPGNNGGNEVADESLRVSEPTDGTENQESQELYDSFGIYVKNLPPNATIDWLENVFTRFGLIKEGEVTVYNPGGLENWYGFVTFVEADAAESAIEASPIRIDGRKLLVQKQFNRGVRNRN</sequence>
<evidence type="ECO:0000256" key="3">
    <source>
        <dbReference type="SAM" id="MobiDB-lite"/>
    </source>
</evidence>
<dbReference type="RefSeq" id="XP_019092160.1">
    <property type="nucleotide sequence ID" value="XM_019236615.1"/>
</dbReference>
<evidence type="ECO:0000259" key="4">
    <source>
        <dbReference type="PROSITE" id="PS50102"/>
    </source>
</evidence>
<dbReference type="Pfam" id="PF00076">
    <property type="entry name" value="RRM_1"/>
    <property type="match status" value="2"/>
</dbReference>
<dbReference type="Pfam" id="PF02136">
    <property type="entry name" value="NTF2"/>
    <property type="match status" value="1"/>
</dbReference>
<feature type="domain" description="RRM" evidence="4">
    <location>
        <begin position="168"/>
        <end position="243"/>
    </location>
</feature>
<dbReference type="InterPro" id="IPR012677">
    <property type="entry name" value="Nucleotide-bd_a/b_plait_sf"/>
</dbReference>
<dbReference type="SUPFAM" id="SSF54427">
    <property type="entry name" value="NTF2-like"/>
    <property type="match status" value="1"/>
</dbReference>
<dbReference type="CDD" id="cd00590">
    <property type="entry name" value="RRM_SF"/>
    <property type="match status" value="2"/>
</dbReference>
<evidence type="ECO:0000259" key="5">
    <source>
        <dbReference type="PROSITE" id="PS50177"/>
    </source>
</evidence>
<organism evidence="6 7">
    <name type="scientific">Camelina sativa</name>
    <name type="common">False flax</name>
    <name type="synonym">Myagrum sativum</name>
    <dbReference type="NCBI Taxonomy" id="90675"/>
    <lineage>
        <taxon>Eukaryota</taxon>
        <taxon>Viridiplantae</taxon>
        <taxon>Streptophyta</taxon>
        <taxon>Embryophyta</taxon>
        <taxon>Tracheophyta</taxon>
        <taxon>Spermatophyta</taxon>
        <taxon>Magnoliopsida</taxon>
        <taxon>eudicotyledons</taxon>
        <taxon>Gunneridae</taxon>
        <taxon>Pentapetalae</taxon>
        <taxon>rosids</taxon>
        <taxon>malvids</taxon>
        <taxon>Brassicales</taxon>
        <taxon>Brassicaceae</taxon>
        <taxon>Camelineae</taxon>
        <taxon>Camelina</taxon>
    </lineage>
</organism>
<dbReference type="PANTHER" id="PTHR10693:SF20">
    <property type="entry name" value="AT27578P"/>
    <property type="match status" value="1"/>
</dbReference>
<dbReference type="InterPro" id="IPR035979">
    <property type="entry name" value="RBD_domain_sf"/>
</dbReference>
<dbReference type="CDD" id="cd00780">
    <property type="entry name" value="NTF2"/>
    <property type="match status" value="1"/>
</dbReference>
<keyword evidence="6" id="KW-1185">Reference proteome</keyword>
<reference evidence="7" key="2">
    <citation type="submission" date="2025-08" db="UniProtKB">
        <authorList>
            <consortium name="RefSeq"/>
        </authorList>
    </citation>
    <scope>IDENTIFICATION</scope>
    <source>
        <tissue evidence="7">Leaf</tissue>
    </source>
</reference>
<dbReference type="InterPro" id="IPR000504">
    <property type="entry name" value="RRM_dom"/>
</dbReference>
<gene>
    <name evidence="7" type="primary">LOC104748061</name>
</gene>
<dbReference type="PROSITE" id="PS50177">
    <property type="entry name" value="NTF2_DOMAIN"/>
    <property type="match status" value="1"/>
</dbReference>
<feature type="region of interest" description="Disordered" evidence="3">
    <location>
        <begin position="248"/>
        <end position="297"/>
    </location>
</feature>
<name>A0ABM1QZH2_CAMSA</name>
<evidence type="ECO:0000313" key="6">
    <source>
        <dbReference type="Proteomes" id="UP000694864"/>
    </source>
</evidence>
<protein>
    <submittedName>
        <fullName evidence="7">G3BP-like protein</fullName>
    </submittedName>
</protein>
<dbReference type="InterPro" id="IPR018222">
    <property type="entry name" value="Nuclear_transport_factor_2_euk"/>
</dbReference>
<evidence type="ECO:0000313" key="7">
    <source>
        <dbReference type="RefSeq" id="XP_019092160.1"/>
    </source>
</evidence>
<reference evidence="6" key="1">
    <citation type="journal article" date="2014" name="Nat. Commun.">
        <title>The emerging biofuel crop Camelina sativa retains a highly undifferentiated hexaploid genome structure.</title>
        <authorList>
            <person name="Kagale S."/>
            <person name="Koh C."/>
            <person name="Nixon J."/>
            <person name="Bollina V."/>
            <person name="Clarke W.E."/>
            <person name="Tuteja R."/>
            <person name="Spillane C."/>
            <person name="Robinson S.J."/>
            <person name="Links M.G."/>
            <person name="Clarke C."/>
            <person name="Higgins E.E."/>
            <person name="Huebert T."/>
            <person name="Sharpe A.G."/>
            <person name="Parkin I.A."/>
        </authorList>
    </citation>
    <scope>NUCLEOTIDE SEQUENCE [LARGE SCALE GENOMIC DNA]</scope>
    <source>
        <strain evidence="6">cv. DH55</strain>
    </source>
</reference>
<dbReference type="Gene3D" id="3.30.70.330">
    <property type="match status" value="2"/>
</dbReference>
<dbReference type="GeneID" id="104748061"/>
<keyword evidence="1 2" id="KW-0694">RNA-binding</keyword>
<dbReference type="InterPro" id="IPR032710">
    <property type="entry name" value="NTF2-like_dom_sf"/>
</dbReference>
<dbReference type="InterPro" id="IPR002075">
    <property type="entry name" value="NTF2_dom"/>
</dbReference>
<accession>A0ABM1QZH2</accession>
<dbReference type="SUPFAM" id="SSF54928">
    <property type="entry name" value="RNA-binding domain, RBD"/>
    <property type="match status" value="2"/>
</dbReference>
<feature type="domain" description="RRM" evidence="4">
    <location>
        <begin position="305"/>
        <end position="389"/>
    </location>
</feature>
<dbReference type="SMART" id="SM00360">
    <property type="entry name" value="RRM"/>
    <property type="match status" value="2"/>
</dbReference>
<dbReference type="Gene3D" id="3.10.450.50">
    <property type="match status" value="1"/>
</dbReference>
<evidence type="ECO:0000256" key="2">
    <source>
        <dbReference type="PROSITE-ProRule" id="PRU00176"/>
    </source>
</evidence>
<dbReference type="Proteomes" id="UP000694864">
    <property type="component" value="Chromosome 15"/>
</dbReference>
<dbReference type="PROSITE" id="PS50102">
    <property type="entry name" value="RRM"/>
    <property type="match status" value="2"/>
</dbReference>
<evidence type="ECO:0000256" key="1">
    <source>
        <dbReference type="ARBA" id="ARBA00022884"/>
    </source>
</evidence>
<proteinExistence type="predicted"/>
<feature type="domain" description="NTF2" evidence="5">
    <location>
        <begin position="31"/>
        <end position="147"/>
    </location>
</feature>
<dbReference type="InterPro" id="IPR039539">
    <property type="entry name" value="Ras_GTPase_bind_prot"/>
</dbReference>
<dbReference type="PANTHER" id="PTHR10693">
    <property type="entry name" value="RAS GTPASE-ACTIVATING PROTEIN-BINDING PROTEIN"/>
    <property type="match status" value="1"/>
</dbReference>